<dbReference type="PANTHER" id="PTHR12110">
    <property type="entry name" value="HYDROXYPYRUVATE ISOMERASE"/>
    <property type="match status" value="1"/>
</dbReference>
<keyword evidence="2" id="KW-0413">Isomerase</keyword>
<reference evidence="2 3" key="1">
    <citation type="submission" date="2018-04" db="EMBL/GenBank/DDBJ databases">
        <title>Paenibacillus taichungensis Genome sequencing and assembly.</title>
        <authorList>
            <person name="Xu J."/>
            <person name="Rensing C."/>
            <person name="Mazhar H.S."/>
        </authorList>
    </citation>
    <scope>NUCLEOTIDE SEQUENCE [LARGE SCALE GENOMIC DNA]</scope>
    <source>
        <strain evidence="2 3">NC1</strain>
    </source>
</reference>
<comment type="caution">
    <text evidence="2">The sequence shown here is derived from an EMBL/GenBank/DDBJ whole genome shotgun (WGS) entry which is preliminary data.</text>
</comment>
<dbReference type="InterPro" id="IPR050312">
    <property type="entry name" value="IolE/XylAMocC-like"/>
</dbReference>
<gene>
    <name evidence="2" type="ORF">DC345_16385</name>
</gene>
<dbReference type="EMBL" id="QEVW01000009">
    <property type="protein sequence ID" value="RAW14523.1"/>
    <property type="molecule type" value="Genomic_DNA"/>
</dbReference>
<dbReference type="SUPFAM" id="SSF51658">
    <property type="entry name" value="Xylose isomerase-like"/>
    <property type="match status" value="1"/>
</dbReference>
<organism evidence="2 3">
    <name type="scientific">Paenibacillus taichungensis</name>
    <dbReference type="NCBI Taxonomy" id="484184"/>
    <lineage>
        <taxon>Bacteria</taxon>
        <taxon>Bacillati</taxon>
        <taxon>Bacillota</taxon>
        <taxon>Bacilli</taxon>
        <taxon>Bacillales</taxon>
        <taxon>Paenibacillaceae</taxon>
        <taxon>Paenibacillus</taxon>
    </lineage>
</organism>
<proteinExistence type="predicted"/>
<accession>A0A329QQS4</accession>
<dbReference type="Gene3D" id="3.20.20.150">
    <property type="entry name" value="Divalent-metal-dependent TIM barrel enzymes"/>
    <property type="match status" value="1"/>
</dbReference>
<evidence type="ECO:0000259" key="1">
    <source>
        <dbReference type="Pfam" id="PF01261"/>
    </source>
</evidence>
<dbReference type="Proteomes" id="UP000250642">
    <property type="component" value="Unassembled WGS sequence"/>
</dbReference>
<evidence type="ECO:0000313" key="3">
    <source>
        <dbReference type="Proteomes" id="UP000250642"/>
    </source>
</evidence>
<dbReference type="AlphaFoldDB" id="A0A329QQS4"/>
<protein>
    <submittedName>
        <fullName evidence="2">Sugar phosphate isomerase/epimerase</fullName>
    </submittedName>
</protein>
<feature type="domain" description="Xylose isomerase-like TIM barrel" evidence="1">
    <location>
        <begin position="23"/>
        <end position="245"/>
    </location>
</feature>
<dbReference type="Pfam" id="PF01261">
    <property type="entry name" value="AP_endonuc_2"/>
    <property type="match status" value="1"/>
</dbReference>
<name>A0A329QQS4_9BACL</name>
<dbReference type="RefSeq" id="WP_113053980.1">
    <property type="nucleotide sequence ID" value="NZ_CP175536.1"/>
</dbReference>
<dbReference type="GO" id="GO:0016853">
    <property type="term" value="F:isomerase activity"/>
    <property type="evidence" value="ECO:0007669"/>
    <property type="project" value="UniProtKB-KW"/>
</dbReference>
<dbReference type="InterPro" id="IPR013022">
    <property type="entry name" value="Xyl_isomerase-like_TIM-brl"/>
</dbReference>
<dbReference type="InterPro" id="IPR036237">
    <property type="entry name" value="Xyl_isomerase-like_sf"/>
</dbReference>
<sequence>MLKVGLQLYTVRDELERDFKGTLAKVAELGYQGVEFHNFYGHSPEEVRAILDEFGLEIVGTHVQYNSLLEDLDGVIAYHKAIGNKNLIVPYLSEEQRQWDNVFASLNEIGEKCAAQDMVLMYHNHDFEFTEQVEGQPALYAMYDTVTASHLQVELDSCWAHAAGYPPTEVIAKYAGRLPLVHWKDMRRSEGQVITVEFGQGEVDLGAVATASDQAGAEWLVVEQDVCQNPPLQSIESSMNWIRKYAANGGLVHV</sequence>
<dbReference type="PANTHER" id="PTHR12110:SF41">
    <property type="entry name" value="INOSOSE DEHYDRATASE"/>
    <property type="match status" value="1"/>
</dbReference>
<evidence type="ECO:0000313" key="2">
    <source>
        <dbReference type="EMBL" id="RAW14523.1"/>
    </source>
</evidence>